<dbReference type="AlphaFoldDB" id="A0AAD6NNK6"/>
<accession>A0AAD6NNK6</accession>
<protein>
    <submittedName>
        <fullName evidence="1">Uncharacterized protein</fullName>
    </submittedName>
</protein>
<proteinExistence type="predicted"/>
<evidence type="ECO:0000313" key="2">
    <source>
        <dbReference type="Proteomes" id="UP001221413"/>
    </source>
</evidence>
<name>A0AAD6NNK6_DREDA</name>
<dbReference type="Proteomes" id="UP001221413">
    <property type="component" value="Unassembled WGS sequence"/>
</dbReference>
<dbReference type="EMBL" id="JAQGDS010000001">
    <property type="protein sequence ID" value="KAJ6264490.1"/>
    <property type="molecule type" value="Genomic_DNA"/>
</dbReference>
<sequence>MAQALDVGHLAARLPVGVKTASKGNALAGVEDASGMVWVRPLTAGTVRRRLTFSLF</sequence>
<evidence type="ECO:0000313" key="1">
    <source>
        <dbReference type="EMBL" id="KAJ6264490.1"/>
    </source>
</evidence>
<comment type="caution">
    <text evidence="1">The sequence shown here is derived from an EMBL/GenBank/DDBJ whole genome shotgun (WGS) entry which is preliminary data.</text>
</comment>
<keyword evidence="2" id="KW-1185">Reference proteome</keyword>
<reference evidence="1" key="1">
    <citation type="submission" date="2023-01" db="EMBL/GenBank/DDBJ databases">
        <title>The chitinases involved in constricting ring structure development in the nematode-trapping fungus Drechslerella dactyloides.</title>
        <authorList>
            <person name="Wang R."/>
            <person name="Zhang L."/>
            <person name="Tang P."/>
            <person name="Li S."/>
            <person name="Liang L."/>
        </authorList>
    </citation>
    <scope>NUCLEOTIDE SEQUENCE</scope>
    <source>
        <strain evidence="1">YMF1.00031</strain>
    </source>
</reference>
<gene>
    <name evidence="1" type="ORF">Dda_0636</name>
</gene>
<organism evidence="1 2">
    <name type="scientific">Drechslerella dactyloides</name>
    <name type="common">Nematode-trapping fungus</name>
    <name type="synonym">Arthrobotrys dactyloides</name>
    <dbReference type="NCBI Taxonomy" id="74499"/>
    <lineage>
        <taxon>Eukaryota</taxon>
        <taxon>Fungi</taxon>
        <taxon>Dikarya</taxon>
        <taxon>Ascomycota</taxon>
        <taxon>Pezizomycotina</taxon>
        <taxon>Orbiliomycetes</taxon>
        <taxon>Orbiliales</taxon>
        <taxon>Orbiliaceae</taxon>
        <taxon>Drechslerella</taxon>
    </lineage>
</organism>